<keyword evidence="4 6" id="KW-0012">Acyltransferase</keyword>
<evidence type="ECO:0000259" key="5">
    <source>
        <dbReference type="SMART" id="SM00563"/>
    </source>
</evidence>
<dbReference type="OrthoDB" id="202234at2759"/>
<dbReference type="GO" id="GO:0005783">
    <property type="term" value="C:endoplasmic reticulum"/>
    <property type="evidence" value="ECO:0007669"/>
    <property type="project" value="TreeGrafter"/>
</dbReference>
<reference evidence="6 7" key="1">
    <citation type="submission" date="2015-09" db="EMBL/GenBank/DDBJ databases">
        <title>Draft genome of the parasitic nematode Teladorsagia circumcincta isolate WARC Sus (inbred).</title>
        <authorList>
            <person name="Mitreva M."/>
        </authorList>
    </citation>
    <scope>NUCLEOTIDE SEQUENCE [LARGE SCALE GENOMIC DNA]</scope>
    <source>
        <strain evidence="6 7">S</strain>
    </source>
</reference>
<sequence>MSYCWPQNCVVMLKSSLKYLPGFNLCAYMCNAIWINRFSKEKAHKALDSTLDAIIKDQRKVWIYPEGTRNPGKTMLPFKKGAFILSLEAKVRTLLYFALT</sequence>
<feature type="domain" description="Phospholipid/glycerol acyltransferase" evidence="5">
    <location>
        <begin position="1"/>
        <end position="97"/>
    </location>
</feature>
<dbReference type="InterPro" id="IPR002123">
    <property type="entry name" value="Plipid/glycerol_acylTrfase"/>
</dbReference>
<organism evidence="6 7">
    <name type="scientific">Teladorsagia circumcincta</name>
    <name type="common">Brown stomach worm</name>
    <name type="synonym">Ostertagia circumcincta</name>
    <dbReference type="NCBI Taxonomy" id="45464"/>
    <lineage>
        <taxon>Eukaryota</taxon>
        <taxon>Metazoa</taxon>
        <taxon>Ecdysozoa</taxon>
        <taxon>Nematoda</taxon>
        <taxon>Chromadorea</taxon>
        <taxon>Rhabditida</taxon>
        <taxon>Rhabditina</taxon>
        <taxon>Rhabditomorpha</taxon>
        <taxon>Strongyloidea</taxon>
        <taxon>Trichostrongylidae</taxon>
        <taxon>Teladorsagia</taxon>
    </lineage>
</organism>
<evidence type="ECO:0000256" key="4">
    <source>
        <dbReference type="ARBA" id="ARBA00023315"/>
    </source>
</evidence>
<comment type="pathway">
    <text evidence="1">Phospholipid metabolism; CDP-diacylglycerol biosynthesis; CDP-diacylglycerol from sn-glycerol 3-phosphate: step 2/3.</text>
</comment>
<evidence type="ECO:0000256" key="3">
    <source>
        <dbReference type="ARBA" id="ARBA00022679"/>
    </source>
</evidence>
<accession>A0A2G9TIJ6</accession>
<evidence type="ECO:0000256" key="2">
    <source>
        <dbReference type="ARBA" id="ARBA00013211"/>
    </source>
</evidence>
<dbReference type="SUPFAM" id="SSF69593">
    <property type="entry name" value="Glycerol-3-phosphate (1)-acyltransferase"/>
    <property type="match status" value="1"/>
</dbReference>
<gene>
    <name evidence="6" type="ORF">TELCIR_21436</name>
</gene>
<dbReference type="GO" id="GO:0003841">
    <property type="term" value="F:1-acylglycerol-3-phosphate O-acyltransferase activity"/>
    <property type="evidence" value="ECO:0007669"/>
    <property type="project" value="UniProtKB-EC"/>
</dbReference>
<evidence type="ECO:0000256" key="1">
    <source>
        <dbReference type="ARBA" id="ARBA00004728"/>
    </source>
</evidence>
<proteinExistence type="predicted"/>
<dbReference type="GO" id="GO:0006654">
    <property type="term" value="P:phosphatidic acid biosynthetic process"/>
    <property type="evidence" value="ECO:0007669"/>
    <property type="project" value="TreeGrafter"/>
</dbReference>
<dbReference type="EMBL" id="KZ367237">
    <property type="protein sequence ID" value="PIO57160.1"/>
    <property type="molecule type" value="Genomic_DNA"/>
</dbReference>
<dbReference type="Pfam" id="PF01553">
    <property type="entry name" value="Acyltransferase"/>
    <property type="match status" value="1"/>
</dbReference>
<dbReference type="PANTHER" id="PTHR10434:SF10">
    <property type="entry name" value="1-ACYL-SN-GLYCEROL-3-PHOSPHATE ACYLTRANSFERASE ACL-1-RELATED"/>
    <property type="match status" value="1"/>
</dbReference>
<protein>
    <recommendedName>
        <fullName evidence="2">1-acylglycerol-3-phosphate O-acyltransferase</fullName>
        <ecNumber evidence="2">2.3.1.51</ecNumber>
    </recommendedName>
</protein>
<dbReference type="AlphaFoldDB" id="A0A2G9TIJ6"/>
<keyword evidence="7" id="KW-1185">Reference proteome</keyword>
<dbReference type="EC" id="2.3.1.51" evidence="2"/>
<dbReference type="PANTHER" id="PTHR10434">
    <property type="entry name" value="1-ACYL-SN-GLYCEROL-3-PHOSPHATE ACYLTRANSFERASE"/>
    <property type="match status" value="1"/>
</dbReference>
<dbReference type="Proteomes" id="UP000230423">
    <property type="component" value="Unassembled WGS sequence"/>
</dbReference>
<dbReference type="SMART" id="SM00563">
    <property type="entry name" value="PlsC"/>
    <property type="match status" value="1"/>
</dbReference>
<keyword evidence="3 6" id="KW-0808">Transferase</keyword>
<dbReference type="CDD" id="cd07989">
    <property type="entry name" value="LPLAT_AGPAT-like"/>
    <property type="match status" value="1"/>
</dbReference>
<name>A0A2G9TIJ6_TELCI</name>
<evidence type="ECO:0000313" key="6">
    <source>
        <dbReference type="EMBL" id="PIO57160.1"/>
    </source>
</evidence>
<evidence type="ECO:0000313" key="7">
    <source>
        <dbReference type="Proteomes" id="UP000230423"/>
    </source>
</evidence>